<dbReference type="RefSeq" id="WP_004625903.1">
    <property type="nucleotide sequence ID" value="NZ_AORV01000034.1"/>
</dbReference>
<feature type="domain" description="Glycosyl transferase family 1" evidence="1">
    <location>
        <begin position="149"/>
        <end position="263"/>
    </location>
</feature>
<dbReference type="InterPro" id="IPR001296">
    <property type="entry name" value="Glyco_trans_1"/>
</dbReference>
<keyword evidence="3" id="KW-1185">Reference proteome</keyword>
<dbReference type="EMBL" id="AORV01000034">
    <property type="protein sequence ID" value="EMS71736.1"/>
    <property type="molecule type" value="Genomic_DNA"/>
</dbReference>
<name>S0FMZ7_RUMCE</name>
<dbReference type="AlphaFoldDB" id="S0FMZ7"/>
<dbReference type="GO" id="GO:0016757">
    <property type="term" value="F:glycosyltransferase activity"/>
    <property type="evidence" value="ECO:0007669"/>
    <property type="project" value="InterPro"/>
</dbReference>
<dbReference type="Proteomes" id="UP000014155">
    <property type="component" value="Unassembled WGS sequence"/>
</dbReference>
<dbReference type="Pfam" id="PF00534">
    <property type="entry name" value="Glycos_transf_1"/>
    <property type="match status" value="1"/>
</dbReference>
<reference evidence="2 3" key="1">
    <citation type="journal article" date="2013" name="Genome Announc.">
        <title>Draft Genome Sequence of the Cellulolytic, Mesophilic, Anaerobic Bacterium Clostridium termitidis Strain CT1112 (DSM 5398).</title>
        <authorList>
            <person name="Lal S."/>
            <person name="Ramachandran U."/>
            <person name="Zhang X."/>
            <person name="Munir R."/>
            <person name="Sparling R."/>
            <person name="Levin D.B."/>
        </authorList>
    </citation>
    <scope>NUCLEOTIDE SEQUENCE [LARGE SCALE GENOMIC DNA]</scope>
    <source>
        <strain evidence="2 3">CT1112</strain>
    </source>
</reference>
<proteinExistence type="predicted"/>
<dbReference type="PANTHER" id="PTHR12526">
    <property type="entry name" value="GLYCOSYLTRANSFERASE"/>
    <property type="match status" value="1"/>
</dbReference>
<organism evidence="2 3">
    <name type="scientific">Ruminiclostridium cellobioparum subsp. termitidis CT1112</name>
    <dbReference type="NCBI Taxonomy" id="1195236"/>
    <lineage>
        <taxon>Bacteria</taxon>
        <taxon>Bacillati</taxon>
        <taxon>Bacillota</taxon>
        <taxon>Clostridia</taxon>
        <taxon>Eubacteriales</taxon>
        <taxon>Oscillospiraceae</taxon>
        <taxon>Ruminiclostridium</taxon>
    </lineage>
</organism>
<sequence>MGQDKDKAKIVFFSKGDNKFISDILNKLTDQFETKLVTVASAQDYKLMDQWMEWSDISWFEWCDDLIAYGSKLGLAGQRKIICRLHSYEAFTYYPSRVNWCNVDKLIFVSNDIQKYVTENFKIKKEITAVIPNGVNLVNLTYRQRSPGFKVAYVGYINYKKGPMLLLHAFKSIYDADNRYRLYIAGIYQDPRYRLYFNQMLKEFGLENNFFFEGWQSDIDKWLEDKDYIICSSVLESQNMSVMQAMAKGIKPVIHNFAGAKGIYPDKYVWNTIGEAVDMVTDRNYTSEEYRAFIENNYTIDKQIEMIKDILNVLLK</sequence>
<evidence type="ECO:0000259" key="1">
    <source>
        <dbReference type="Pfam" id="PF00534"/>
    </source>
</evidence>
<protein>
    <submittedName>
        <fullName evidence="2">Glycosyltransferase</fullName>
    </submittedName>
</protein>
<dbReference type="eggNOG" id="COG0438">
    <property type="taxonomic scope" value="Bacteria"/>
</dbReference>
<accession>S0FMZ7</accession>
<dbReference type="STRING" id="1195236.CTER_2368"/>
<keyword evidence="2" id="KW-0808">Transferase</keyword>
<dbReference type="Gene3D" id="3.40.50.2000">
    <property type="entry name" value="Glycogen Phosphorylase B"/>
    <property type="match status" value="2"/>
</dbReference>
<evidence type="ECO:0000313" key="3">
    <source>
        <dbReference type="Proteomes" id="UP000014155"/>
    </source>
</evidence>
<gene>
    <name evidence="2" type="ORF">CTER_2368</name>
</gene>
<evidence type="ECO:0000313" key="2">
    <source>
        <dbReference type="EMBL" id="EMS71736.1"/>
    </source>
</evidence>
<comment type="caution">
    <text evidence="2">The sequence shown here is derived from an EMBL/GenBank/DDBJ whole genome shotgun (WGS) entry which is preliminary data.</text>
</comment>
<dbReference type="SUPFAM" id="SSF53756">
    <property type="entry name" value="UDP-Glycosyltransferase/glycogen phosphorylase"/>
    <property type="match status" value="1"/>
</dbReference>
<dbReference type="PATRIC" id="fig|1195236.3.peg.2677"/>
<dbReference type="PANTHER" id="PTHR12526:SF630">
    <property type="entry name" value="GLYCOSYLTRANSFERASE"/>
    <property type="match status" value="1"/>
</dbReference>